<keyword evidence="2" id="KW-0378">Hydrolase</keyword>
<name>A0ABW0L507_9BURK</name>
<keyword evidence="3" id="KW-0720">Serine protease</keyword>
<feature type="domain" description="Peptidase S9A N-terminal" evidence="6">
    <location>
        <begin position="27"/>
        <end position="416"/>
    </location>
</feature>
<dbReference type="EMBL" id="JBHSMU010000014">
    <property type="protein sequence ID" value="MFC5460819.1"/>
    <property type="molecule type" value="Genomic_DNA"/>
</dbReference>
<evidence type="ECO:0000256" key="2">
    <source>
        <dbReference type="ARBA" id="ARBA00022801"/>
    </source>
</evidence>
<dbReference type="InterPro" id="IPR023302">
    <property type="entry name" value="Pept_S9A_N"/>
</dbReference>
<evidence type="ECO:0000313" key="8">
    <source>
        <dbReference type="Proteomes" id="UP001596050"/>
    </source>
</evidence>
<evidence type="ECO:0000313" key="7">
    <source>
        <dbReference type="EMBL" id="MFC5460819.1"/>
    </source>
</evidence>
<organism evidence="7 8">
    <name type="scientific">Massilia niabensis</name>
    <dbReference type="NCBI Taxonomy" id="544910"/>
    <lineage>
        <taxon>Bacteria</taxon>
        <taxon>Pseudomonadati</taxon>
        <taxon>Pseudomonadota</taxon>
        <taxon>Betaproteobacteria</taxon>
        <taxon>Burkholderiales</taxon>
        <taxon>Oxalobacteraceae</taxon>
        <taxon>Telluria group</taxon>
        <taxon>Massilia</taxon>
    </lineage>
</organism>
<dbReference type="Pfam" id="PF02897">
    <property type="entry name" value="Peptidase_S9_N"/>
    <property type="match status" value="1"/>
</dbReference>
<proteinExistence type="predicted"/>
<dbReference type="InterPro" id="IPR002470">
    <property type="entry name" value="Peptidase_S9A"/>
</dbReference>
<comment type="caution">
    <text evidence="7">The sequence shown here is derived from an EMBL/GenBank/DDBJ whole genome shotgun (WGS) entry which is preliminary data.</text>
</comment>
<evidence type="ECO:0000259" key="6">
    <source>
        <dbReference type="Pfam" id="PF02897"/>
    </source>
</evidence>
<dbReference type="Pfam" id="PF00326">
    <property type="entry name" value="Peptidase_S9"/>
    <property type="match status" value="1"/>
</dbReference>
<dbReference type="PANTHER" id="PTHR42881:SF13">
    <property type="entry name" value="PROLYL ENDOPEPTIDASE"/>
    <property type="match status" value="1"/>
</dbReference>
<sequence>MAAKVLLGLAAGLAASSDAAAQEQKAPGDPWLWLEDVGGERPLSWVREKNAVAERELGGAAHEALRVRLQAILDAKDRIPHVRQHGGYLYNFWRDAHHERGIWRRTTLEQYRKAAPNWETVIDLDALARDEHENWVWAGVTCLEPRADRCLVSLSRGGGDAETVREFDLVQRAFVTGGFALPESKSSVGWIDRDTLFVATDFGPGSMTASGYPRLVKEWKRGTPLASARPVFEAGPNDLSASAHKDMTPGFEREFVTRQIGFYSSELFLRRRGQPNGELVKVPKPEDANAYAVRDQLLVELRSDWEVGGRTWPQGALLAIDFERFMRGDRDFEMLFAPTSTSSLDGVTVVRDAILLTVLDNVKNRIVELRRDKNTWQRREVGAPAIGTLGVSAFDDIESSQYFLTVTDFLTPTTLYLGTAGVDARERLKAMPAWFDPAPYSVSQFHARSRDGTMVPYFVVMDRKAKHDGKTPTVLYGYGGFEVSLKPAYSGMIGAGWLEQGGAYVLANIRGGGEFGPRWHQAALKEKRQKAFDDFLAVAKDLIRRKITSPRHLGIMGGSNGGLLVGAALTQRPDLFNAVVCQVPLLDMRRYHKLLAGASWMGEYGDPDIAAQWEYIGRYSPYHNVFKDKHYPRVLFTTSTRDDRVHPGHARKMAALMDGQGHEVLYWENLEGGHAGAANNTQQARMWALTYSFLRKQLK</sequence>
<gene>
    <name evidence="7" type="ORF">ACFPN5_13495</name>
</gene>
<feature type="signal peptide" evidence="4">
    <location>
        <begin position="1"/>
        <end position="21"/>
    </location>
</feature>
<dbReference type="RefSeq" id="WP_379784055.1">
    <property type="nucleotide sequence ID" value="NZ_JBHSMU010000014.1"/>
</dbReference>
<dbReference type="PRINTS" id="PR00862">
    <property type="entry name" value="PROLIGOPTASE"/>
</dbReference>
<evidence type="ECO:0000256" key="1">
    <source>
        <dbReference type="ARBA" id="ARBA00022670"/>
    </source>
</evidence>
<feature type="domain" description="Peptidase S9 prolyl oligopeptidase catalytic" evidence="5">
    <location>
        <begin position="497"/>
        <end position="699"/>
    </location>
</feature>
<dbReference type="InterPro" id="IPR051167">
    <property type="entry name" value="Prolyl_oligopep/macrocyclase"/>
</dbReference>
<dbReference type="SUPFAM" id="SSF50993">
    <property type="entry name" value="Peptidase/esterase 'gauge' domain"/>
    <property type="match status" value="1"/>
</dbReference>
<evidence type="ECO:0000256" key="4">
    <source>
        <dbReference type="SAM" id="SignalP"/>
    </source>
</evidence>
<dbReference type="PANTHER" id="PTHR42881">
    <property type="entry name" value="PROLYL ENDOPEPTIDASE"/>
    <property type="match status" value="1"/>
</dbReference>
<protein>
    <submittedName>
        <fullName evidence="7">Prolyl oligopeptidase family protein</fullName>
    </submittedName>
</protein>
<reference evidence="8" key="1">
    <citation type="journal article" date="2019" name="Int. J. Syst. Evol. Microbiol.">
        <title>The Global Catalogue of Microorganisms (GCM) 10K type strain sequencing project: providing services to taxonomists for standard genome sequencing and annotation.</title>
        <authorList>
            <consortium name="The Broad Institute Genomics Platform"/>
            <consortium name="The Broad Institute Genome Sequencing Center for Infectious Disease"/>
            <person name="Wu L."/>
            <person name="Ma J."/>
        </authorList>
    </citation>
    <scope>NUCLEOTIDE SEQUENCE [LARGE SCALE GENOMIC DNA]</scope>
    <source>
        <strain evidence="8">KACC 12649</strain>
    </source>
</reference>
<evidence type="ECO:0000256" key="3">
    <source>
        <dbReference type="ARBA" id="ARBA00022825"/>
    </source>
</evidence>
<accession>A0ABW0L507</accession>
<keyword evidence="4" id="KW-0732">Signal</keyword>
<dbReference type="InterPro" id="IPR029058">
    <property type="entry name" value="AB_hydrolase_fold"/>
</dbReference>
<evidence type="ECO:0000259" key="5">
    <source>
        <dbReference type="Pfam" id="PF00326"/>
    </source>
</evidence>
<dbReference type="Gene3D" id="3.40.50.1820">
    <property type="entry name" value="alpha/beta hydrolase"/>
    <property type="match status" value="1"/>
</dbReference>
<feature type="chain" id="PRO_5046281108" evidence="4">
    <location>
        <begin position="22"/>
        <end position="699"/>
    </location>
</feature>
<dbReference type="InterPro" id="IPR001375">
    <property type="entry name" value="Peptidase_S9_cat"/>
</dbReference>
<dbReference type="SUPFAM" id="SSF53474">
    <property type="entry name" value="alpha/beta-Hydrolases"/>
    <property type="match status" value="1"/>
</dbReference>
<dbReference type="Gene3D" id="2.130.10.120">
    <property type="entry name" value="Prolyl oligopeptidase, N-terminal domain"/>
    <property type="match status" value="1"/>
</dbReference>
<keyword evidence="8" id="KW-1185">Reference proteome</keyword>
<dbReference type="Proteomes" id="UP001596050">
    <property type="component" value="Unassembled WGS sequence"/>
</dbReference>
<keyword evidence="1" id="KW-0645">Protease</keyword>